<gene>
    <name evidence="3" type="primary">Aste57867_122</name>
    <name evidence="2" type="ORF">As57867_000122</name>
    <name evidence="3" type="ORF">ASTE57867_122</name>
</gene>
<dbReference type="CDD" id="cd02908">
    <property type="entry name" value="Macro_OAADPr_deacetylase"/>
    <property type="match status" value="1"/>
</dbReference>
<reference evidence="2" key="2">
    <citation type="submission" date="2019-06" db="EMBL/GenBank/DDBJ databases">
        <title>Genomics analysis of Aphanomyces spp. identifies a new class of oomycete effector associated with host adaptation.</title>
        <authorList>
            <person name="Gaulin E."/>
        </authorList>
    </citation>
    <scope>NUCLEOTIDE SEQUENCE</scope>
    <source>
        <strain evidence="2">CBS 578.67</strain>
    </source>
</reference>
<evidence type="ECO:0000259" key="1">
    <source>
        <dbReference type="PROSITE" id="PS51154"/>
    </source>
</evidence>
<dbReference type="Proteomes" id="UP000332933">
    <property type="component" value="Unassembled WGS sequence"/>
</dbReference>
<proteinExistence type="predicted"/>
<organism evidence="3 4">
    <name type="scientific">Aphanomyces stellatus</name>
    <dbReference type="NCBI Taxonomy" id="120398"/>
    <lineage>
        <taxon>Eukaryota</taxon>
        <taxon>Sar</taxon>
        <taxon>Stramenopiles</taxon>
        <taxon>Oomycota</taxon>
        <taxon>Saprolegniomycetes</taxon>
        <taxon>Saprolegniales</taxon>
        <taxon>Verrucalvaceae</taxon>
        <taxon>Aphanomyces</taxon>
    </lineage>
</organism>
<accession>A0A485K2X6</accession>
<evidence type="ECO:0000313" key="3">
    <source>
        <dbReference type="EMBL" id="VFT77348.1"/>
    </source>
</evidence>
<dbReference type="Gene3D" id="3.40.220.10">
    <property type="entry name" value="Leucine Aminopeptidase, subunit E, domain 1"/>
    <property type="match status" value="1"/>
</dbReference>
<dbReference type="InterPro" id="IPR043472">
    <property type="entry name" value="Macro_dom-like"/>
</dbReference>
<evidence type="ECO:0000313" key="4">
    <source>
        <dbReference type="Proteomes" id="UP000332933"/>
    </source>
</evidence>
<dbReference type="EMBL" id="CAADRA010000004">
    <property type="protein sequence ID" value="VFT77348.1"/>
    <property type="molecule type" value="Genomic_DNA"/>
</dbReference>
<protein>
    <submittedName>
        <fullName evidence="3">Aste57867_122 protein</fullName>
    </submittedName>
</protein>
<dbReference type="SMART" id="SM00506">
    <property type="entry name" value="A1pp"/>
    <property type="match status" value="1"/>
</dbReference>
<reference evidence="3 4" key="1">
    <citation type="submission" date="2019-03" db="EMBL/GenBank/DDBJ databases">
        <authorList>
            <person name="Gaulin E."/>
            <person name="Dumas B."/>
        </authorList>
    </citation>
    <scope>NUCLEOTIDE SEQUENCE [LARGE SCALE GENOMIC DNA]</scope>
    <source>
        <strain evidence="3">CBS 568.67</strain>
    </source>
</reference>
<dbReference type="PROSITE" id="PS51154">
    <property type="entry name" value="MACRO"/>
    <property type="match status" value="1"/>
</dbReference>
<keyword evidence="4" id="KW-1185">Reference proteome</keyword>
<name>A0A485K2X6_9STRA</name>
<dbReference type="PANTHER" id="PTHR11106">
    <property type="entry name" value="GANGLIOSIDE INDUCED DIFFERENTIATION ASSOCIATED PROTEIN 2-RELATED"/>
    <property type="match status" value="1"/>
</dbReference>
<dbReference type="PANTHER" id="PTHR11106:SF27">
    <property type="entry name" value="MACRO DOMAIN-CONTAINING PROTEIN"/>
    <property type="match status" value="1"/>
</dbReference>
<evidence type="ECO:0000313" key="2">
    <source>
        <dbReference type="EMBL" id="KAF0720697.1"/>
    </source>
</evidence>
<sequence length="204" mass="21944">MKVTMKSLPQTFRLSPTCVLVISIGDITKWKGDAIVNAANERMLGGGGVDGAIHRAAGRDLLRACEAVPPMHGSHIRCPTGEARLTKGFRLPAAHVIHAVGPIYSKKSVSEPLLTAAYQNSLQLAIDHNFQTIAFPAISCGVFGYPLDEAAIVAVSASLLATSSPSSSLRRIEFVMFEAKTFDAWVGAANMFQLELDDVMRYDL</sequence>
<dbReference type="OrthoDB" id="6133115at2759"/>
<dbReference type="SUPFAM" id="SSF52949">
    <property type="entry name" value="Macro domain-like"/>
    <property type="match status" value="1"/>
</dbReference>
<feature type="domain" description="Macro" evidence="1">
    <location>
        <begin position="7"/>
        <end position="193"/>
    </location>
</feature>
<dbReference type="EMBL" id="VJMH01000004">
    <property type="protein sequence ID" value="KAF0720697.1"/>
    <property type="molecule type" value="Genomic_DNA"/>
</dbReference>
<dbReference type="AlphaFoldDB" id="A0A485K2X6"/>
<dbReference type="InterPro" id="IPR002589">
    <property type="entry name" value="Macro_dom"/>
</dbReference>
<dbReference type="Pfam" id="PF01661">
    <property type="entry name" value="Macro"/>
    <property type="match status" value="1"/>
</dbReference>